<feature type="domain" description="AMP-dependent synthetase/ligase" evidence="6">
    <location>
        <begin position="15"/>
        <end position="358"/>
    </location>
</feature>
<dbReference type="NCBIfam" id="TIGR01923">
    <property type="entry name" value="menE"/>
    <property type="match status" value="1"/>
</dbReference>
<accession>A0A2T2XJU7</accession>
<dbReference type="InterPro" id="IPR042099">
    <property type="entry name" value="ANL_N_sf"/>
</dbReference>
<keyword evidence="4 5" id="KW-0067">ATP-binding</keyword>
<dbReference type="GO" id="GO:0006631">
    <property type="term" value="P:fatty acid metabolic process"/>
    <property type="evidence" value="ECO:0007669"/>
    <property type="project" value="TreeGrafter"/>
</dbReference>
<dbReference type="InterPro" id="IPR000873">
    <property type="entry name" value="AMP-dep_synth/lig_dom"/>
</dbReference>
<evidence type="ECO:0000256" key="5">
    <source>
        <dbReference type="HAMAP-Rule" id="MF_00731"/>
    </source>
</evidence>
<sequence>MNTSSAIEKTPDWLRTQALSRPHALAIDDGTTRWTFLQLDIASGQLIRKLSAAGIGPGDRIAWIGFPSARAIALIHAIMRLKAILVPLDPKLTVPELQWRWLDAQPALLVYDSSGLTVDLSSIGSMSQRMAITNLPEEPQDLVSVPEVDLHRILALVYTSGTTNRPKGALLRVGNFYWSAVFSGIHMGTQPADRWLFAMPLFHVSGLSIVFRSVIHGSAIVMRTPFHVETALKALQLEQVTLASLVPTMLWRLLDHGLAQENAQHLRMILLGGAAASQDLVQRARKSGLPVVTTYGLTETCSQVVTGLIPWQDEPKGSSGCPISPTTIRIVDAQGHEVPRGELGEIWISGPSVFAGYWHLPETTAESLSEQNGQRWLHTRDVGVVDQNGWLTVKDRLTDIIIRGGENISPTEVEHVLMSHPGVIEAGVVGIPDEEWGQQVVAAIVTQTDITSQELRSFLRNRLAGYKIPTVYFKMAVLPRTPSGKVQRHVVRHTIQSGDVLSLP</sequence>
<comment type="similarity">
    <text evidence="5">Belongs to the ATP-dependent AMP-binding enzyme family. MenE subfamily.</text>
</comment>
<proteinExistence type="inferred from homology"/>
<dbReference type="Pfam" id="PF00501">
    <property type="entry name" value="AMP-binding"/>
    <property type="match status" value="1"/>
</dbReference>
<dbReference type="UniPathway" id="UPA00079"/>
<dbReference type="UniPathway" id="UPA01057">
    <property type="reaction ID" value="UER00166"/>
</dbReference>
<evidence type="ECO:0000256" key="2">
    <source>
        <dbReference type="ARBA" id="ARBA00022598"/>
    </source>
</evidence>
<evidence type="ECO:0000313" key="8">
    <source>
        <dbReference type="EMBL" id="PSR34776.1"/>
    </source>
</evidence>
<dbReference type="AlphaFoldDB" id="A0A2T2XJU7"/>
<comment type="pathway">
    <text evidence="5">Quinol/quinone metabolism; 1,4-dihydroxy-2-naphthoate biosynthesis; 1,4-dihydroxy-2-naphthoate from chorismate: step 5/7.</text>
</comment>
<reference evidence="8 9" key="1">
    <citation type="journal article" date="2014" name="BMC Genomics">
        <title>Comparison of environmental and isolate Sulfobacillus genomes reveals diverse carbon, sulfur, nitrogen, and hydrogen metabolisms.</title>
        <authorList>
            <person name="Justice N.B."/>
            <person name="Norman A."/>
            <person name="Brown C.T."/>
            <person name="Singh A."/>
            <person name="Thomas B.C."/>
            <person name="Banfield J.F."/>
        </authorList>
    </citation>
    <scope>NUCLEOTIDE SEQUENCE [LARGE SCALE GENOMIC DNA]</scope>
    <source>
        <strain evidence="8">AMDSBA4</strain>
    </source>
</reference>
<dbReference type="GO" id="GO:0009234">
    <property type="term" value="P:menaquinone biosynthetic process"/>
    <property type="evidence" value="ECO:0007669"/>
    <property type="project" value="UniProtKB-UniRule"/>
</dbReference>
<dbReference type="Gene3D" id="3.30.300.30">
    <property type="match status" value="1"/>
</dbReference>
<dbReference type="Gene3D" id="3.40.50.12780">
    <property type="entry name" value="N-terminal domain of ligase-like"/>
    <property type="match status" value="1"/>
</dbReference>
<comment type="caution">
    <text evidence="8">The sequence shown here is derived from an EMBL/GenBank/DDBJ whole genome shotgun (WGS) entry which is preliminary data.</text>
</comment>
<evidence type="ECO:0000259" key="7">
    <source>
        <dbReference type="Pfam" id="PF13193"/>
    </source>
</evidence>
<dbReference type="InterPro" id="IPR025110">
    <property type="entry name" value="AMP-bd_C"/>
</dbReference>
<keyword evidence="1 5" id="KW-0474">Menaquinone biosynthesis</keyword>
<keyword evidence="2 5" id="KW-0436">Ligase</keyword>
<dbReference type="Proteomes" id="UP000242972">
    <property type="component" value="Unassembled WGS sequence"/>
</dbReference>
<name>A0A2T2XJU7_9FIRM</name>
<dbReference type="Pfam" id="PF13193">
    <property type="entry name" value="AMP-binding_C"/>
    <property type="match status" value="1"/>
</dbReference>
<protein>
    <recommendedName>
        <fullName evidence="5">2-succinylbenzoate--CoA ligase</fullName>
        <ecNumber evidence="5">6.2.1.26</ecNumber>
    </recommendedName>
    <alternativeName>
        <fullName evidence="5">o-succinylbenzoyl-CoA synthetase</fullName>
        <shortName evidence="5">OSB-CoA synthetase</shortName>
    </alternativeName>
</protein>
<evidence type="ECO:0000259" key="6">
    <source>
        <dbReference type="Pfam" id="PF00501"/>
    </source>
</evidence>
<comment type="pathway">
    <text evidence="5">Quinol/quinone metabolism; menaquinone biosynthesis.</text>
</comment>
<dbReference type="GO" id="GO:0031956">
    <property type="term" value="F:medium-chain fatty acid-CoA ligase activity"/>
    <property type="evidence" value="ECO:0007669"/>
    <property type="project" value="TreeGrafter"/>
</dbReference>
<dbReference type="InterPro" id="IPR010192">
    <property type="entry name" value="MenE"/>
</dbReference>
<keyword evidence="3 5" id="KW-0547">Nucleotide-binding</keyword>
<dbReference type="HAMAP" id="MF_00731">
    <property type="entry name" value="MenE"/>
    <property type="match status" value="1"/>
</dbReference>
<comment type="catalytic activity">
    <reaction evidence="5">
        <text>2-succinylbenzoate + ATP + CoA = 2-succinylbenzoyl-CoA + AMP + diphosphate</text>
        <dbReference type="Rhea" id="RHEA:17009"/>
        <dbReference type="ChEBI" id="CHEBI:18325"/>
        <dbReference type="ChEBI" id="CHEBI:30616"/>
        <dbReference type="ChEBI" id="CHEBI:33019"/>
        <dbReference type="ChEBI" id="CHEBI:57287"/>
        <dbReference type="ChEBI" id="CHEBI:57364"/>
        <dbReference type="ChEBI" id="CHEBI:456215"/>
        <dbReference type="EC" id="6.2.1.26"/>
    </reaction>
</comment>
<evidence type="ECO:0000256" key="3">
    <source>
        <dbReference type="ARBA" id="ARBA00022741"/>
    </source>
</evidence>
<organism evidence="8 9">
    <name type="scientific">Sulfobacillus benefaciens</name>
    <dbReference type="NCBI Taxonomy" id="453960"/>
    <lineage>
        <taxon>Bacteria</taxon>
        <taxon>Bacillati</taxon>
        <taxon>Bacillota</taxon>
        <taxon>Clostridia</taxon>
        <taxon>Eubacteriales</taxon>
        <taxon>Clostridiales Family XVII. Incertae Sedis</taxon>
        <taxon>Sulfobacillus</taxon>
    </lineage>
</organism>
<evidence type="ECO:0000256" key="4">
    <source>
        <dbReference type="ARBA" id="ARBA00022840"/>
    </source>
</evidence>
<dbReference type="GO" id="GO:0005524">
    <property type="term" value="F:ATP binding"/>
    <property type="evidence" value="ECO:0007669"/>
    <property type="project" value="UniProtKB-KW"/>
</dbReference>
<dbReference type="SUPFAM" id="SSF56801">
    <property type="entry name" value="Acetyl-CoA synthetase-like"/>
    <property type="match status" value="1"/>
</dbReference>
<evidence type="ECO:0000313" key="9">
    <source>
        <dbReference type="Proteomes" id="UP000242972"/>
    </source>
</evidence>
<dbReference type="InterPro" id="IPR045851">
    <property type="entry name" value="AMP-bd_C_sf"/>
</dbReference>
<feature type="domain" description="AMP-binding enzyme C-terminal" evidence="7">
    <location>
        <begin position="412"/>
        <end position="485"/>
    </location>
</feature>
<dbReference type="PANTHER" id="PTHR43201">
    <property type="entry name" value="ACYL-COA SYNTHETASE"/>
    <property type="match status" value="1"/>
</dbReference>
<gene>
    <name evidence="5 8" type="primary">menE</name>
    <name evidence="8" type="ORF">C7B46_03435</name>
</gene>
<comment type="function">
    <text evidence="5">Converts 2-succinylbenzoate (OSB) to 2-succinylbenzoyl-CoA (OSB-CoA).</text>
</comment>
<dbReference type="EMBL" id="PXYW01000006">
    <property type="protein sequence ID" value="PSR34776.1"/>
    <property type="molecule type" value="Genomic_DNA"/>
</dbReference>
<evidence type="ECO:0000256" key="1">
    <source>
        <dbReference type="ARBA" id="ARBA00022428"/>
    </source>
</evidence>
<dbReference type="PANTHER" id="PTHR43201:SF5">
    <property type="entry name" value="MEDIUM-CHAIN ACYL-COA LIGASE ACSF2, MITOCHONDRIAL"/>
    <property type="match status" value="1"/>
</dbReference>
<dbReference type="EC" id="6.2.1.26" evidence="5"/>
<dbReference type="GO" id="GO:0008756">
    <property type="term" value="F:o-succinylbenzoate-CoA ligase activity"/>
    <property type="evidence" value="ECO:0007669"/>
    <property type="project" value="UniProtKB-UniRule"/>
</dbReference>